<feature type="region of interest" description="Disordered" evidence="1">
    <location>
        <begin position="93"/>
        <end position="133"/>
    </location>
</feature>
<organism evidence="2 3">
    <name type="scientific">Tsuneonella dongtanensis</name>
    <dbReference type="NCBI Taxonomy" id="692370"/>
    <lineage>
        <taxon>Bacteria</taxon>
        <taxon>Pseudomonadati</taxon>
        <taxon>Pseudomonadota</taxon>
        <taxon>Alphaproteobacteria</taxon>
        <taxon>Sphingomonadales</taxon>
        <taxon>Erythrobacteraceae</taxon>
        <taxon>Tsuneonella</taxon>
    </lineage>
</organism>
<dbReference type="EMBL" id="CP016591">
    <property type="protein sequence ID" value="ANY19648.1"/>
    <property type="molecule type" value="Genomic_DNA"/>
</dbReference>
<sequence length="133" mass="15221">MGETPIPFQRISVLKPGQSLRSYLSDVGNYLDKSFTVSAKWKLHPDDVEYQTLGYWLNMGDYKGVSYLGARDPLTQLADQVKKLREDWRRVASGSSKLKADVYSSADRERERAALEERWSRERESRSSGDDVA</sequence>
<accession>A0A1B2AC27</accession>
<proteinExistence type="predicted"/>
<evidence type="ECO:0000256" key="1">
    <source>
        <dbReference type="SAM" id="MobiDB-lite"/>
    </source>
</evidence>
<name>A0A1B2AC27_9SPHN</name>
<protein>
    <submittedName>
        <fullName evidence="2">Uncharacterized protein</fullName>
    </submittedName>
</protein>
<dbReference type="Proteomes" id="UP000092932">
    <property type="component" value="Chromosome"/>
</dbReference>
<feature type="compositionally biased region" description="Basic and acidic residues" evidence="1">
    <location>
        <begin position="106"/>
        <end position="133"/>
    </location>
</feature>
<dbReference type="AlphaFoldDB" id="A0A1B2AC27"/>
<keyword evidence="3" id="KW-1185">Reference proteome</keyword>
<gene>
    <name evidence="2" type="ORF">A6F68_01129</name>
</gene>
<dbReference type="KEGG" id="ado:A6F68_01129"/>
<evidence type="ECO:0000313" key="2">
    <source>
        <dbReference type="EMBL" id="ANY19648.1"/>
    </source>
</evidence>
<evidence type="ECO:0000313" key="3">
    <source>
        <dbReference type="Proteomes" id="UP000092932"/>
    </source>
</evidence>
<reference evidence="2 3" key="1">
    <citation type="submission" date="2016-07" db="EMBL/GenBank/DDBJ databases">
        <title>Complete genome sequence of Altererythrobacter dongtanensis KCTC 22672, a type strain with esterase isolated from tidal flat.</title>
        <authorList>
            <person name="Cheng H."/>
            <person name="Wu Y.-H."/>
            <person name="Zhou P."/>
            <person name="Huo Y.-Y."/>
            <person name="Wang C.-S."/>
            <person name="Xu X.-W."/>
        </authorList>
    </citation>
    <scope>NUCLEOTIDE SEQUENCE [LARGE SCALE GENOMIC DNA]</scope>
    <source>
        <strain evidence="2 3">KCTC 22672</strain>
    </source>
</reference>